<dbReference type="InterPro" id="IPR011659">
    <property type="entry name" value="WD40"/>
</dbReference>
<dbReference type="InterPro" id="IPR006665">
    <property type="entry name" value="OmpA-like"/>
</dbReference>
<dbReference type="PANTHER" id="PTHR30329:SF21">
    <property type="entry name" value="LIPOPROTEIN YIAD-RELATED"/>
    <property type="match status" value="1"/>
</dbReference>
<feature type="domain" description="OmpA-like" evidence="6">
    <location>
        <begin position="514"/>
        <end position="631"/>
    </location>
</feature>
<dbReference type="SUPFAM" id="SSF103088">
    <property type="entry name" value="OmpA-like"/>
    <property type="match status" value="1"/>
</dbReference>
<dbReference type="OrthoDB" id="9809364at2"/>
<accession>A0A370QIS1</accession>
<dbReference type="EMBL" id="QRAO01000001">
    <property type="protein sequence ID" value="RDK88241.1"/>
    <property type="molecule type" value="Genomic_DNA"/>
</dbReference>
<evidence type="ECO:0000256" key="4">
    <source>
        <dbReference type="PROSITE-ProRule" id="PRU00473"/>
    </source>
</evidence>
<dbReference type="InterPro" id="IPR011990">
    <property type="entry name" value="TPR-like_helical_dom_sf"/>
</dbReference>
<dbReference type="PANTHER" id="PTHR30329">
    <property type="entry name" value="STATOR ELEMENT OF FLAGELLAR MOTOR COMPLEX"/>
    <property type="match status" value="1"/>
</dbReference>
<dbReference type="Pfam" id="PF00691">
    <property type="entry name" value="OmpA"/>
    <property type="match status" value="1"/>
</dbReference>
<dbReference type="Proteomes" id="UP000255317">
    <property type="component" value="Unassembled WGS sequence"/>
</dbReference>
<dbReference type="InterPro" id="IPR050330">
    <property type="entry name" value="Bact_OuterMem_StrucFunc"/>
</dbReference>
<dbReference type="PRINTS" id="PR01021">
    <property type="entry name" value="OMPADOMAIN"/>
</dbReference>
<feature type="signal peptide" evidence="5">
    <location>
        <begin position="1"/>
        <end position="20"/>
    </location>
</feature>
<keyword evidence="3" id="KW-0998">Cell outer membrane</keyword>
<protein>
    <submittedName>
        <fullName evidence="7">WD40 repeat protein</fullName>
    </submittedName>
</protein>
<dbReference type="Gene3D" id="2.120.10.30">
    <property type="entry name" value="TolB, C-terminal domain"/>
    <property type="match status" value="1"/>
</dbReference>
<dbReference type="Pfam" id="PF07676">
    <property type="entry name" value="PD40"/>
    <property type="match status" value="3"/>
</dbReference>
<evidence type="ECO:0000256" key="1">
    <source>
        <dbReference type="ARBA" id="ARBA00004442"/>
    </source>
</evidence>
<name>A0A370QIS1_9FLAO</name>
<feature type="chain" id="PRO_5016604559" evidence="5">
    <location>
        <begin position="21"/>
        <end position="631"/>
    </location>
</feature>
<dbReference type="RefSeq" id="WP_115121966.1">
    <property type="nucleotide sequence ID" value="NZ_QRAO01000001.1"/>
</dbReference>
<dbReference type="InterPro" id="IPR011042">
    <property type="entry name" value="6-blade_b-propeller_TolB-like"/>
</dbReference>
<dbReference type="Gene3D" id="1.25.40.10">
    <property type="entry name" value="Tetratricopeptide repeat domain"/>
    <property type="match status" value="1"/>
</dbReference>
<evidence type="ECO:0000313" key="7">
    <source>
        <dbReference type="EMBL" id="RDK88241.1"/>
    </source>
</evidence>
<evidence type="ECO:0000256" key="2">
    <source>
        <dbReference type="ARBA" id="ARBA00023136"/>
    </source>
</evidence>
<comment type="caution">
    <text evidence="7">The sequence shown here is derived from an EMBL/GenBank/DDBJ whole genome shotgun (WGS) entry which is preliminary data.</text>
</comment>
<dbReference type="InterPro" id="IPR006664">
    <property type="entry name" value="OMP_bac"/>
</dbReference>
<evidence type="ECO:0000313" key="8">
    <source>
        <dbReference type="Proteomes" id="UP000255317"/>
    </source>
</evidence>
<evidence type="ECO:0000259" key="6">
    <source>
        <dbReference type="PROSITE" id="PS51123"/>
    </source>
</evidence>
<dbReference type="AlphaFoldDB" id="A0A370QIS1"/>
<comment type="subcellular location">
    <subcellularLocation>
        <location evidence="1">Cell outer membrane</location>
    </subcellularLocation>
</comment>
<dbReference type="GO" id="GO:0009279">
    <property type="term" value="C:cell outer membrane"/>
    <property type="evidence" value="ECO:0007669"/>
    <property type="project" value="UniProtKB-SubCell"/>
</dbReference>
<keyword evidence="8" id="KW-1185">Reference proteome</keyword>
<evidence type="ECO:0000256" key="5">
    <source>
        <dbReference type="SAM" id="SignalP"/>
    </source>
</evidence>
<organism evidence="7 8">
    <name type="scientific">Marinirhabdus gelatinilytica</name>
    <dbReference type="NCBI Taxonomy" id="1703343"/>
    <lineage>
        <taxon>Bacteria</taxon>
        <taxon>Pseudomonadati</taxon>
        <taxon>Bacteroidota</taxon>
        <taxon>Flavobacteriia</taxon>
        <taxon>Flavobacteriales</taxon>
        <taxon>Flavobacteriaceae</taxon>
    </lineage>
</organism>
<dbReference type="PROSITE" id="PS51123">
    <property type="entry name" value="OMPA_2"/>
    <property type="match status" value="1"/>
</dbReference>
<dbReference type="InterPro" id="IPR036737">
    <property type="entry name" value="OmpA-like_sf"/>
</dbReference>
<dbReference type="SUPFAM" id="SSF82171">
    <property type="entry name" value="DPP6 N-terminal domain-like"/>
    <property type="match status" value="1"/>
</dbReference>
<dbReference type="SUPFAM" id="SSF48452">
    <property type="entry name" value="TPR-like"/>
    <property type="match status" value="1"/>
</dbReference>
<keyword evidence="2 4" id="KW-0472">Membrane</keyword>
<dbReference type="Gene3D" id="3.30.1330.60">
    <property type="entry name" value="OmpA-like domain"/>
    <property type="match status" value="1"/>
</dbReference>
<dbReference type="CDD" id="cd07185">
    <property type="entry name" value="OmpA_C-like"/>
    <property type="match status" value="1"/>
</dbReference>
<sequence length="631" mass="70699">MKKIYTILFLLAISTTISTAQNKDTKKADELYKRLQYTDAAEAYQKLLKKGKGSRYVFEQLGNSYYYINDTKKAETYYKRVVKGRKVNAETVYNYAQSLKSNGKFSDYNDAMKQFAELAPNDSRAVEFMKNPNYVPKLMEKNAKFSATNMKDINTEYSEFGGTMVGKDFYFSSARNTSRRKYGWNEQPYLDIYKAEDVGGTIKNADLLDNKQINTKYHEGNIAITADGKRMYFDRNDYYKGKYDKSEEGVNQINLYYAEWVAGEWKDVQSVAFNSDEYSTGHPALSPDGNTLYFVSDMPGGKGMSDIYKVSVSKDGSLGTPERLGDNINTEGKEVFPFIDANGDLYFASNGHMGLGGLDVFYAPAQGSGFGEAKNMGLGVNSSDDDFAFRYNPATEEGFISSNRSGGKGSDDIYQIKQLEPLCEVEMIVQVVDESNNAPIAGARVDMYDTMGNKLSTKTAGPDGKVTFIAECEKEHEVQAVMADYESNAIDVEMASDVTLNKTIALRPIEELIVDDKVVLNPIYFPLDKSNITPKAAFELDKLVAIMKKYPDMVIKAESHTDNRASDAYNMDLSERRAQSTVQYVISKGIDKSRISGEGFGETRPKIACGANCTEEQHQQNRRSEFIIVER</sequence>
<dbReference type="Gene3D" id="2.60.40.1120">
    <property type="entry name" value="Carboxypeptidase-like, regulatory domain"/>
    <property type="match status" value="1"/>
</dbReference>
<reference evidence="7 8" key="1">
    <citation type="submission" date="2018-07" db="EMBL/GenBank/DDBJ databases">
        <title>Genomic Encyclopedia of Type Strains, Phase IV (KMG-IV): sequencing the most valuable type-strain genomes for metagenomic binning, comparative biology and taxonomic classification.</title>
        <authorList>
            <person name="Goeker M."/>
        </authorList>
    </citation>
    <scope>NUCLEOTIDE SEQUENCE [LARGE SCALE GENOMIC DNA]</scope>
    <source>
        <strain evidence="7 8">DSM 101478</strain>
    </source>
</reference>
<gene>
    <name evidence="7" type="ORF">C8D94_101110</name>
</gene>
<evidence type="ECO:0000256" key="3">
    <source>
        <dbReference type="ARBA" id="ARBA00023237"/>
    </source>
</evidence>
<keyword evidence="5" id="KW-0732">Signal</keyword>
<proteinExistence type="predicted"/>